<comment type="caution">
    <text evidence="16">The sequence shown here is derived from an EMBL/GenBank/DDBJ whole genome shotgun (WGS) entry which is preliminary data.</text>
</comment>
<dbReference type="GO" id="GO:0000785">
    <property type="term" value="C:chromatin"/>
    <property type="evidence" value="ECO:0007669"/>
    <property type="project" value="TreeGrafter"/>
</dbReference>
<keyword evidence="4" id="KW-0479">Metal-binding</keyword>
<evidence type="ECO:0000313" key="16">
    <source>
        <dbReference type="EMBL" id="KAJ9607548.1"/>
    </source>
</evidence>
<dbReference type="GO" id="GO:0008270">
    <property type="term" value="F:zinc ion binding"/>
    <property type="evidence" value="ECO:0007669"/>
    <property type="project" value="UniProtKB-KW"/>
</dbReference>
<keyword evidence="16" id="KW-0238">DNA-binding</keyword>
<dbReference type="InterPro" id="IPR013087">
    <property type="entry name" value="Znf_C2H2_type"/>
</dbReference>
<dbReference type="SUPFAM" id="SSF57667">
    <property type="entry name" value="beta-beta-alpha zinc fingers"/>
    <property type="match status" value="1"/>
</dbReference>
<evidence type="ECO:0000256" key="8">
    <source>
        <dbReference type="ARBA" id="ARBA00023015"/>
    </source>
</evidence>
<reference evidence="16" key="1">
    <citation type="submission" date="2022-10" db="EMBL/GenBank/DDBJ databases">
        <title>Culturing micro-colonial fungi from biological soil crusts in the Mojave desert and describing Neophaeococcomyces mojavensis, and introducing the new genera and species Taxawa tesnikishii.</title>
        <authorList>
            <person name="Kurbessoian T."/>
            <person name="Stajich J.E."/>
        </authorList>
    </citation>
    <scope>NUCLEOTIDE SEQUENCE</scope>
    <source>
        <strain evidence="16">TK_41</strain>
    </source>
</reference>
<keyword evidence="9" id="KW-0804">Transcription</keyword>
<feature type="compositionally biased region" description="Low complexity" evidence="14">
    <location>
        <begin position="304"/>
        <end position="313"/>
    </location>
</feature>
<dbReference type="PROSITE" id="PS50157">
    <property type="entry name" value="ZINC_FINGER_C2H2_2"/>
    <property type="match status" value="2"/>
</dbReference>
<dbReference type="GO" id="GO:0048315">
    <property type="term" value="P:conidium formation"/>
    <property type="evidence" value="ECO:0007669"/>
    <property type="project" value="UniProtKB-KW"/>
</dbReference>
<keyword evidence="5" id="KW-0677">Repeat</keyword>
<dbReference type="AlphaFoldDB" id="A0AA38X689"/>
<dbReference type="FunFam" id="3.30.160.60:FF:000146">
    <property type="entry name" value="C2H2 type zinc finger protein"/>
    <property type="match status" value="1"/>
</dbReference>
<dbReference type="GO" id="GO:0005737">
    <property type="term" value="C:cytoplasm"/>
    <property type="evidence" value="ECO:0007669"/>
    <property type="project" value="UniProtKB-SubCell"/>
</dbReference>
<feature type="domain" description="C2H2-type" evidence="15">
    <location>
        <begin position="507"/>
        <end position="534"/>
    </location>
</feature>
<evidence type="ECO:0000256" key="6">
    <source>
        <dbReference type="ARBA" id="ARBA00022771"/>
    </source>
</evidence>
<name>A0AA38X689_9EURO</name>
<evidence type="ECO:0000256" key="5">
    <source>
        <dbReference type="ARBA" id="ARBA00022737"/>
    </source>
</evidence>
<dbReference type="GO" id="GO:0071277">
    <property type="term" value="P:cellular response to calcium ion"/>
    <property type="evidence" value="ECO:0007669"/>
    <property type="project" value="UniProtKB-ARBA"/>
</dbReference>
<feature type="region of interest" description="Disordered" evidence="14">
    <location>
        <begin position="1"/>
        <end position="34"/>
    </location>
</feature>
<keyword evidence="11" id="KW-0183">Conidiation</keyword>
<dbReference type="GO" id="GO:0000981">
    <property type="term" value="F:DNA-binding transcription factor activity, RNA polymerase II-specific"/>
    <property type="evidence" value="ECO:0007669"/>
    <property type="project" value="TreeGrafter"/>
</dbReference>
<evidence type="ECO:0000256" key="3">
    <source>
        <dbReference type="ARBA" id="ARBA00022490"/>
    </source>
</evidence>
<dbReference type="PROSITE" id="PS00028">
    <property type="entry name" value="ZINC_FINGER_C2H2_1"/>
    <property type="match status" value="2"/>
</dbReference>
<keyword evidence="11" id="KW-0749">Sporulation</keyword>
<evidence type="ECO:0000256" key="11">
    <source>
        <dbReference type="ARBA" id="ARBA00023321"/>
    </source>
</evidence>
<dbReference type="EMBL" id="JAPDRK010000011">
    <property type="protein sequence ID" value="KAJ9607548.1"/>
    <property type="molecule type" value="Genomic_DNA"/>
</dbReference>
<feature type="compositionally biased region" description="Polar residues" evidence="14">
    <location>
        <begin position="381"/>
        <end position="413"/>
    </location>
</feature>
<evidence type="ECO:0000256" key="9">
    <source>
        <dbReference type="ARBA" id="ARBA00023163"/>
    </source>
</evidence>
<dbReference type="GO" id="GO:0005667">
    <property type="term" value="C:transcription regulator complex"/>
    <property type="evidence" value="ECO:0007669"/>
    <property type="project" value="TreeGrafter"/>
</dbReference>
<dbReference type="Gene3D" id="3.30.160.60">
    <property type="entry name" value="Classic Zinc Finger"/>
    <property type="match status" value="3"/>
</dbReference>
<dbReference type="FunFam" id="3.30.160.60:FF:000181">
    <property type="entry name" value="C2H2 type zinc finger protein"/>
    <property type="match status" value="1"/>
</dbReference>
<evidence type="ECO:0000256" key="10">
    <source>
        <dbReference type="ARBA" id="ARBA00023242"/>
    </source>
</evidence>
<evidence type="ECO:0000256" key="2">
    <source>
        <dbReference type="ARBA" id="ARBA00004496"/>
    </source>
</evidence>
<keyword evidence="7" id="KW-0862">Zinc</keyword>
<evidence type="ECO:0000256" key="13">
    <source>
        <dbReference type="PROSITE-ProRule" id="PRU00042"/>
    </source>
</evidence>
<proteinExistence type="predicted"/>
<evidence type="ECO:0000256" key="1">
    <source>
        <dbReference type="ARBA" id="ARBA00004123"/>
    </source>
</evidence>
<dbReference type="PANTHER" id="PTHR14003">
    <property type="entry name" value="TRANSCRIPTIONAL REPRESSOR PROTEIN YY"/>
    <property type="match status" value="1"/>
</dbReference>
<evidence type="ECO:0000259" key="15">
    <source>
        <dbReference type="PROSITE" id="PS50157"/>
    </source>
</evidence>
<dbReference type="GO" id="GO:0000978">
    <property type="term" value="F:RNA polymerase II cis-regulatory region sequence-specific DNA binding"/>
    <property type="evidence" value="ECO:0007669"/>
    <property type="project" value="TreeGrafter"/>
</dbReference>
<keyword evidence="10" id="KW-0539">Nucleus</keyword>
<keyword evidence="17" id="KW-1185">Reference proteome</keyword>
<dbReference type="PANTHER" id="PTHR14003:SF19">
    <property type="entry name" value="YY2 TRANSCRIPTION FACTOR"/>
    <property type="match status" value="1"/>
</dbReference>
<feature type="compositionally biased region" description="Polar residues" evidence="14">
    <location>
        <begin position="130"/>
        <end position="198"/>
    </location>
</feature>
<feature type="compositionally biased region" description="Polar residues" evidence="14">
    <location>
        <begin position="62"/>
        <end position="120"/>
    </location>
</feature>
<evidence type="ECO:0000256" key="4">
    <source>
        <dbReference type="ARBA" id="ARBA00022723"/>
    </source>
</evidence>
<keyword evidence="8" id="KW-0805">Transcription regulation</keyword>
<feature type="region of interest" description="Disordered" evidence="14">
    <location>
        <begin position="338"/>
        <end position="474"/>
    </location>
</feature>
<organism evidence="16 17">
    <name type="scientific">Cladophialophora chaetospira</name>
    <dbReference type="NCBI Taxonomy" id="386627"/>
    <lineage>
        <taxon>Eukaryota</taxon>
        <taxon>Fungi</taxon>
        <taxon>Dikarya</taxon>
        <taxon>Ascomycota</taxon>
        <taxon>Pezizomycotina</taxon>
        <taxon>Eurotiomycetes</taxon>
        <taxon>Chaetothyriomycetidae</taxon>
        <taxon>Chaetothyriales</taxon>
        <taxon>Herpotrichiellaceae</taxon>
        <taxon>Cladophialophora</taxon>
    </lineage>
</organism>
<sequence>MDNTRGRSPSRGNAQHISPQPSPNHFANTVPGVDPSVQQALTQGKFNTAHAFGNPFLATEQQGGLQPDPNQTNFYSNSQYNPNIYSDNQFGGQNLDQSYNNTGFMYQSENMNDYNQNYPLNQPFDMKTQYDMTPQSNNINPAELSKVNSPQDHQSPGLQPPENQTQSSQPGSPASTNGQFYTPQHSRNASLDPSSAYSGLSFTQHRRAPSEHSDVSSAQHSPYLAHAEIHNTAVDHSHSPYLGAQQPDSNNTFGIEAFNLGDQAYRSPRLMPHMEGHQPGPGMDGSGLLSQPMGIPVPDVYSAQGPPQFQIQPPVVPSNHHIRNTSVVSDIGQADQFAPPTINIEPAPVSRQQSFGPQDEGVEGALSPPSSSRGRNRSKSDVTFTRPLSRSGSPGLTATNANRNNLSVRSSTPERPGSVSRESSPGPAVQSGRIDKNRRASTSSMGQSRDYILDLADPGRPNASPTGTSTRVQKHPATFQCTLCPKRFTRAYNLRSHLRTHTDERPFVCTVCGKAFARQHDRKRHEGLHSGEKKFVCKGELHSTPGQHWGCGRRFARADALGRHFRSEAGRICIKPLLEEEKADRQNRAMMEQQHAQHAQYAQGGLQPLPQPMMIGMDPTTGTGGFALPAALLQQYPALQNIDWSQISQVPDDGDLSDVGGMGRPSFDGSSGGEYYDDEGLSDGYVSGSGMEFAAGQIPGQGQHMYMGS</sequence>
<dbReference type="GO" id="GO:0045944">
    <property type="term" value="P:positive regulation of transcription by RNA polymerase II"/>
    <property type="evidence" value="ECO:0007669"/>
    <property type="project" value="UniProtKB-ARBA"/>
</dbReference>
<dbReference type="InterPro" id="IPR036236">
    <property type="entry name" value="Znf_C2H2_sf"/>
</dbReference>
<keyword evidence="6 13" id="KW-0863">Zinc-finger</keyword>
<dbReference type="SMART" id="SM00355">
    <property type="entry name" value="ZnF_C2H2"/>
    <property type="match status" value="2"/>
</dbReference>
<evidence type="ECO:0000256" key="7">
    <source>
        <dbReference type="ARBA" id="ARBA00022833"/>
    </source>
</evidence>
<evidence type="ECO:0000313" key="17">
    <source>
        <dbReference type="Proteomes" id="UP001172673"/>
    </source>
</evidence>
<dbReference type="Proteomes" id="UP001172673">
    <property type="component" value="Unassembled WGS sequence"/>
</dbReference>
<protein>
    <recommendedName>
        <fullName evidence="12">C2H2 type master regulator of conidiophore development brlA</fullName>
    </recommendedName>
</protein>
<feature type="compositionally biased region" description="Polar residues" evidence="14">
    <location>
        <begin position="1"/>
        <end position="27"/>
    </location>
</feature>
<feature type="region of interest" description="Disordered" evidence="14">
    <location>
        <begin position="62"/>
        <end position="198"/>
    </location>
</feature>
<dbReference type="FunFam" id="3.30.160.60:FF:000239">
    <property type="entry name" value="C2H2 type zinc finger protein"/>
    <property type="match status" value="1"/>
</dbReference>
<feature type="domain" description="C2H2-type" evidence="15">
    <location>
        <begin position="479"/>
        <end position="506"/>
    </location>
</feature>
<comment type="subcellular location">
    <subcellularLocation>
        <location evidence="2">Cytoplasm</location>
    </subcellularLocation>
    <subcellularLocation>
        <location evidence="1">Nucleus</location>
    </subcellularLocation>
</comment>
<gene>
    <name evidence="16" type="primary">CRZ1</name>
    <name evidence="16" type="ORF">H2200_007626</name>
</gene>
<evidence type="ECO:0000256" key="14">
    <source>
        <dbReference type="SAM" id="MobiDB-lite"/>
    </source>
</evidence>
<feature type="region of interest" description="Disordered" evidence="14">
    <location>
        <begin position="274"/>
        <end position="321"/>
    </location>
</feature>
<dbReference type="GO" id="GO:0005634">
    <property type="term" value="C:nucleus"/>
    <property type="evidence" value="ECO:0007669"/>
    <property type="project" value="UniProtKB-SubCell"/>
</dbReference>
<dbReference type="Pfam" id="PF00096">
    <property type="entry name" value="zf-C2H2"/>
    <property type="match status" value="2"/>
</dbReference>
<evidence type="ECO:0000256" key="12">
    <source>
        <dbReference type="ARBA" id="ARBA00044085"/>
    </source>
</evidence>
<accession>A0AA38X689</accession>
<keyword evidence="3" id="KW-0963">Cytoplasm</keyword>